<keyword evidence="3" id="KW-1185">Reference proteome</keyword>
<evidence type="ECO:0000313" key="3">
    <source>
        <dbReference type="Proteomes" id="UP000265703"/>
    </source>
</evidence>
<comment type="caution">
    <text evidence="2">The sequence shown here is derived from an EMBL/GenBank/DDBJ whole genome shotgun (WGS) entry which is preliminary data.</text>
</comment>
<protein>
    <recommendedName>
        <fullName evidence="1">TLDc domain-containing protein</fullName>
    </recommendedName>
</protein>
<gene>
    <name evidence="2" type="ORF">C1645_818975</name>
</gene>
<evidence type="ECO:0000313" key="2">
    <source>
        <dbReference type="EMBL" id="RIA93778.1"/>
    </source>
</evidence>
<dbReference type="Proteomes" id="UP000265703">
    <property type="component" value="Unassembled WGS sequence"/>
</dbReference>
<dbReference type="Pfam" id="PF07534">
    <property type="entry name" value="TLD"/>
    <property type="match status" value="1"/>
</dbReference>
<name>A0A397T696_9GLOM</name>
<accession>A0A397T696</accession>
<dbReference type="OrthoDB" id="2439862at2759"/>
<organism evidence="2 3">
    <name type="scientific">Glomus cerebriforme</name>
    <dbReference type="NCBI Taxonomy" id="658196"/>
    <lineage>
        <taxon>Eukaryota</taxon>
        <taxon>Fungi</taxon>
        <taxon>Fungi incertae sedis</taxon>
        <taxon>Mucoromycota</taxon>
        <taxon>Glomeromycotina</taxon>
        <taxon>Glomeromycetes</taxon>
        <taxon>Glomerales</taxon>
        <taxon>Glomeraceae</taxon>
        <taxon>Glomus</taxon>
    </lineage>
</organism>
<dbReference type="PROSITE" id="PS51886">
    <property type="entry name" value="TLDC"/>
    <property type="match status" value="1"/>
</dbReference>
<reference evidence="2 3" key="1">
    <citation type="submission" date="2018-06" db="EMBL/GenBank/DDBJ databases">
        <title>Comparative genomics reveals the genomic features of Rhizophagus irregularis, R. cerebriforme, R. diaphanum and Gigaspora rosea, and their symbiotic lifestyle signature.</title>
        <authorList>
            <person name="Morin E."/>
            <person name="San Clemente H."/>
            <person name="Chen E.C.H."/>
            <person name="De La Providencia I."/>
            <person name="Hainaut M."/>
            <person name="Kuo A."/>
            <person name="Kohler A."/>
            <person name="Murat C."/>
            <person name="Tang N."/>
            <person name="Roy S."/>
            <person name="Loubradou J."/>
            <person name="Henrissat B."/>
            <person name="Grigoriev I.V."/>
            <person name="Corradi N."/>
            <person name="Roux C."/>
            <person name="Martin F.M."/>
        </authorList>
    </citation>
    <scope>NUCLEOTIDE SEQUENCE [LARGE SCALE GENOMIC DNA]</scope>
    <source>
        <strain evidence="2 3">DAOM 227022</strain>
    </source>
</reference>
<proteinExistence type="predicted"/>
<dbReference type="InterPro" id="IPR006571">
    <property type="entry name" value="TLDc_dom"/>
</dbReference>
<dbReference type="AlphaFoldDB" id="A0A397T696"/>
<feature type="domain" description="TLDc" evidence="1">
    <location>
        <begin position="1"/>
        <end position="134"/>
    </location>
</feature>
<dbReference type="EMBL" id="QKYT01000097">
    <property type="protein sequence ID" value="RIA93778.1"/>
    <property type="molecule type" value="Genomic_DNA"/>
</dbReference>
<evidence type="ECO:0000259" key="1">
    <source>
        <dbReference type="PROSITE" id="PS51886"/>
    </source>
</evidence>
<sequence>MSKTEDFLYYFIRLEITYWSTPYEFKLLFRGSRDGFTSNDFHNLCDDQPRTLTVVKLEDSNEILGGYNPIVWKSGNHNYGLDVINRIGLGALFSHGVPSVFGHGGYSRYDTTKEASNVPDTLGRDGYKKIWWQV</sequence>